<evidence type="ECO:0000313" key="3">
    <source>
        <dbReference type="EMBL" id="KAG0584909.1"/>
    </source>
</evidence>
<comment type="caution">
    <text evidence="3">The sequence shown here is derived from an EMBL/GenBank/DDBJ whole genome shotgun (WGS) entry which is preliminary data.</text>
</comment>
<evidence type="ECO:0000256" key="1">
    <source>
        <dbReference type="SAM" id="Phobius"/>
    </source>
</evidence>
<dbReference type="Proteomes" id="UP000822688">
    <property type="component" value="Chromosome 3"/>
</dbReference>
<keyword evidence="1" id="KW-0812">Transmembrane</keyword>
<evidence type="ECO:0000313" key="4">
    <source>
        <dbReference type="Proteomes" id="UP000822688"/>
    </source>
</evidence>
<feature type="signal peptide" evidence="2">
    <location>
        <begin position="1"/>
        <end position="25"/>
    </location>
</feature>
<dbReference type="AlphaFoldDB" id="A0A8T0IPI7"/>
<name>A0A8T0IPI7_CERPU</name>
<gene>
    <name evidence="3" type="ORF">KC19_3G243800</name>
</gene>
<keyword evidence="1" id="KW-1133">Transmembrane helix</keyword>
<keyword evidence="1" id="KW-0472">Membrane</keyword>
<feature type="chain" id="PRO_5035897436" evidence="2">
    <location>
        <begin position="26"/>
        <end position="108"/>
    </location>
</feature>
<proteinExistence type="predicted"/>
<keyword evidence="2" id="KW-0732">Signal</keyword>
<dbReference type="EMBL" id="CM026423">
    <property type="protein sequence ID" value="KAG0584909.1"/>
    <property type="molecule type" value="Genomic_DNA"/>
</dbReference>
<organism evidence="3 4">
    <name type="scientific">Ceratodon purpureus</name>
    <name type="common">Fire moss</name>
    <name type="synonym">Dicranum purpureum</name>
    <dbReference type="NCBI Taxonomy" id="3225"/>
    <lineage>
        <taxon>Eukaryota</taxon>
        <taxon>Viridiplantae</taxon>
        <taxon>Streptophyta</taxon>
        <taxon>Embryophyta</taxon>
        <taxon>Bryophyta</taxon>
        <taxon>Bryophytina</taxon>
        <taxon>Bryopsida</taxon>
        <taxon>Dicranidae</taxon>
        <taxon>Pseudoditrichales</taxon>
        <taxon>Ditrichaceae</taxon>
        <taxon>Ceratodon</taxon>
    </lineage>
</organism>
<protein>
    <submittedName>
        <fullName evidence="3">Uncharacterized protein</fullName>
    </submittedName>
</protein>
<evidence type="ECO:0000256" key="2">
    <source>
        <dbReference type="SAM" id="SignalP"/>
    </source>
</evidence>
<feature type="transmembrane region" description="Helical" evidence="1">
    <location>
        <begin position="56"/>
        <end position="78"/>
    </location>
</feature>
<accession>A0A8T0IPI7</accession>
<sequence length="108" mass="11865">MCPFPSSFSQVLSLPLFFSFFGACAAPNCGSAKSCCALLATCSLSLVRTLPIVKFLSFALFFLGCLFAPSFSIFFFFFSCMFAWCIIKFAMGSCFLFAFHIKIPSNCS</sequence>
<feature type="transmembrane region" description="Helical" evidence="1">
    <location>
        <begin position="85"/>
        <end position="103"/>
    </location>
</feature>
<reference evidence="3" key="1">
    <citation type="submission" date="2020-06" db="EMBL/GenBank/DDBJ databases">
        <title>WGS assembly of Ceratodon purpureus strain R40.</title>
        <authorList>
            <person name="Carey S.B."/>
            <person name="Jenkins J."/>
            <person name="Shu S."/>
            <person name="Lovell J.T."/>
            <person name="Sreedasyam A."/>
            <person name="Maumus F."/>
            <person name="Tiley G.P."/>
            <person name="Fernandez-Pozo N."/>
            <person name="Barry K."/>
            <person name="Chen C."/>
            <person name="Wang M."/>
            <person name="Lipzen A."/>
            <person name="Daum C."/>
            <person name="Saski C.A."/>
            <person name="Payton A.C."/>
            <person name="Mcbreen J.C."/>
            <person name="Conrad R.E."/>
            <person name="Kollar L.M."/>
            <person name="Olsson S."/>
            <person name="Huttunen S."/>
            <person name="Landis J.B."/>
            <person name="Wickett N.J."/>
            <person name="Johnson M.G."/>
            <person name="Rensing S.A."/>
            <person name="Grimwood J."/>
            <person name="Schmutz J."/>
            <person name="Mcdaniel S.F."/>
        </authorList>
    </citation>
    <scope>NUCLEOTIDE SEQUENCE</scope>
    <source>
        <strain evidence="3">R40</strain>
    </source>
</reference>
<keyword evidence="4" id="KW-1185">Reference proteome</keyword>